<dbReference type="AlphaFoldDB" id="A0A1H5L9Z3"/>
<protein>
    <submittedName>
        <fullName evidence="6">Peptide/nickel transport system ATP-binding protein</fullName>
    </submittedName>
</protein>
<sequence length="262" mass="28316">MTGARLRVENISVAFGERRRLVGRADPLRAVDDVSFDVRDGEILGVVGESGSGKTTVARCIAGLQRYAEGTISFDNVPIGPVSERPPRLLRAIQMVFQDPRSSLNPRRTVAQCIGEAWTSFPLPGSADRREATADLLTDVGLEADLAGRYPAQLSGGQCQRVSIARALAARPSMLVCDEAVSALDVSVQAQILHLLVDLRERHGLCMVFITHDLGVVRQVADRVVVMQRGAIVEQGPVDDIFAAPEQPYTRELLGAALDLHS</sequence>
<dbReference type="CDD" id="cd03257">
    <property type="entry name" value="ABC_NikE_OppD_transporters"/>
    <property type="match status" value="1"/>
</dbReference>
<feature type="domain" description="ABC transporter" evidence="5">
    <location>
        <begin position="6"/>
        <end position="254"/>
    </location>
</feature>
<dbReference type="STRING" id="561176.SAMN04488561_2468"/>
<dbReference type="EMBL" id="FNUC01000003">
    <property type="protein sequence ID" value="SEE73367.1"/>
    <property type="molecule type" value="Genomic_DNA"/>
</dbReference>
<dbReference type="PROSITE" id="PS00211">
    <property type="entry name" value="ABC_TRANSPORTER_1"/>
    <property type="match status" value="1"/>
</dbReference>
<dbReference type="GO" id="GO:0005524">
    <property type="term" value="F:ATP binding"/>
    <property type="evidence" value="ECO:0007669"/>
    <property type="project" value="UniProtKB-KW"/>
</dbReference>
<evidence type="ECO:0000256" key="3">
    <source>
        <dbReference type="ARBA" id="ARBA00022741"/>
    </source>
</evidence>
<reference evidence="7" key="1">
    <citation type="submission" date="2016-10" db="EMBL/GenBank/DDBJ databases">
        <authorList>
            <person name="Varghese N."/>
            <person name="Submissions S."/>
        </authorList>
    </citation>
    <scope>NUCLEOTIDE SEQUENCE [LARGE SCALE GENOMIC DNA]</scope>
    <source>
        <strain evidence="7">DSM 45237</strain>
    </source>
</reference>
<evidence type="ECO:0000313" key="7">
    <source>
        <dbReference type="Proteomes" id="UP000181980"/>
    </source>
</evidence>
<dbReference type="InterPro" id="IPR027417">
    <property type="entry name" value="P-loop_NTPase"/>
</dbReference>
<dbReference type="SMART" id="SM00382">
    <property type="entry name" value="AAA"/>
    <property type="match status" value="1"/>
</dbReference>
<accession>A0A1H5L9Z3</accession>
<dbReference type="SUPFAM" id="SSF52540">
    <property type="entry name" value="P-loop containing nucleoside triphosphate hydrolases"/>
    <property type="match status" value="1"/>
</dbReference>
<keyword evidence="7" id="KW-1185">Reference proteome</keyword>
<dbReference type="InterPro" id="IPR003439">
    <property type="entry name" value="ABC_transporter-like_ATP-bd"/>
</dbReference>
<evidence type="ECO:0000256" key="2">
    <source>
        <dbReference type="ARBA" id="ARBA00022448"/>
    </source>
</evidence>
<dbReference type="PANTHER" id="PTHR43776">
    <property type="entry name" value="TRANSPORT ATP-BINDING PROTEIN"/>
    <property type="match status" value="1"/>
</dbReference>
<evidence type="ECO:0000256" key="4">
    <source>
        <dbReference type="ARBA" id="ARBA00022840"/>
    </source>
</evidence>
<dbReference type="PANTHER" id="PTHR43776:SF7">
    <property type="entry name" value="D,D-DIPEPTIDE TRANSPORT ATP-BINDING PROTEIN DDPF-RELATED"/>
    <property type="match status" value="1"/>
</dbReference>
<keyword evidence="3" id="KW-0547">Nucleotide-binding</keyword>
<dbReference type="Gene3D" id="3.40.50.300">
    <property type="entry name" value="P-loop containing nucleotide triphosphate hydrolases"/>
    <property type="match status" value="1"/>
</dbReference>
<keyword evidence="4 6" id="KW-0067">ATP-binding</keyword>
<dbReference type="InterPro" id="IPR050319">
    <property type="entry name" value="ABC_transp_ATP-bind"/>
</dbReference>
<dbReference type="InterPro" id="IPR003593">
    <property type="entry name" value="AAA+_ATPase"/>
</dbReference>
<organism evidence="6 7">
    <name type="scientific">Jiangella alba</name>
    <dbReference type="NCBI Taxonomy" id="561176"/>
    <lineage>
        <taxon>Bacteria</taxon>
        <taxon>Bacillati</taxon>
        <taxon>Actinomycetota</taxon>
        <taxon>Actinomycetes</taxon>
        <taxon>Jiangellales</taxon>
        <taxon>Jiangellaceae</taxon>
        <taxon>Jiangella</taxon>
    </lineage>
</organism>
<dbReference type="OrthoDB" id="8481147at2"/>
<dbReference type="PROSITE" id="PS50893">
    <property type="entry name" value="ABC_TRANSPORTER_2"/>
    <property type="match status" value="1"/>
</dbReference>
<gene>
    <name evidence="6" type="ORF">SAMN04488561_2468</name>
</gene>
<dbReference type="GO" id="GO:0016887">
    <property type="term" value="F:ATP hydrolysis activity"/>
    <property type="evidence" value="ECO:0007669"/>
    <property type="project" value="InterPro"/>
</dbReference>
<dbReference type="Pfam" id="PF00005">
    <property type="entry name" value="ABC_tran"/>
    <property type="match status" value="1"/>
</dbReference>
<dbReference type="RefSeq" id="WP_069115114.1">
    <property type="nucleotide sequence ID" value="NZ_FNUC01000003.1"/>
</dbReference>
<dbReference type="Proteomes" id="UP000181980">
    <property type="component" value="Unassembled WGS sequence"/>
</dbReference>
<evidence type="ECO:0000313" key="6">
    <source>
        <dbReference type="EMBL" id="SEE73367.1"/>
    </source>
</evidence>
<keyword evidence="2" id="KW-0813">Transport</keyword>
<comment type="similarity">
    <text evidence="1">Belongs to the ABC transporter superfamily.</text>
</comment>
<dbReference type="GO" id="GO:0055085">
    <property type="term" value="P:transmembrane transport"/>
    <property type="evidence" value="ECO:0007669"/>
    <property type="project" value="UniProtKB-ARBA"/>
</dbReference>
<evidence type="ECO:0000259" key="5">
    <source>
        <dbReference type="PROSITE" id="PS50893"/>
    </source>
</evidence>
<proteinExistence type="inferred from homology"/>
<evidence type="ECO:0000256" key="1">
    <source>
        <dbReference type="ARBA" id="ARBA00005417"/>
    </source>
</evidence>
<dbReference type="InterPro" id="IPR017871">
    <property type="entry name" value="ABC_transporter-like_CS"/>
</dbReference>
<name>A0A1H5L9Z3_9ACTN</name>